<dbReference type="Pfam" id="PF07859">
    <property type="entry name" value="Abhydrolase_3"/>
    <property type="match status" value="2"/>
</dbReference>
<dbReference type="PANTHER" id="PTHR48081">
    <property type="entry name" value="AB HYDROLASE SUPERFAMILY PROTEIN C4A8.06C"/>
    <property type="match status" value="1"/>
</dbReference>
<dbReference type="InterPro" id="IPR050300">
    <property type="entry name" value="GDXG_lipolytic_enzyme"/>
</dbReference>
<evidence type="ECO:0000256" key="1">
    <source>
        <dbReference type="ARBA" id="ARBA00010515"/>
    </source>
</evidence>
<evidence type="ECO:0000313" key="7">
    <source>
        <dbReference type="WBParaSite" id="SPAL_0000254300.1"/>
    </source>
</evidence>
<dbReference type="GO" id="GO:0052689">
    <property type="term" value="F:carboxylic ester hydrolase activity"/>
    <property type="evidence" value="ECO:0007669"/>
    <property type="project" value="InterPro"/>
</dbReference>
<feature type="signal peptide" evidence="4">
    <location>
        <begin position="1"/>
        <end position="19"/>
    </location>
</feature>
<dbReference type="SUPFAM" id="SSF53474">
    <property type="entry name" value="alpha/beta-Hydrolases"/>
    <property type="match status" value="1"/>
</dbReference>
<dbReference type="GO" id="GO:0016020">
    <property type="term" value="C:membrane"/>
    <property type="evidence" value="ECO:0007669"/>
    <property type="project" value="InterPro"/>
</dbReference>
<evidence type="ECO:0000256" key="2">
    <source>
        <dbReference type="ARBA" id="ARBA00022801"/>
    </source>
</evidence>
<evidence type="ECO:0000313" key="6">
    <source>
        <dbReference type="Proteomes" id="UP000046392"/>
    </source>
</evidence>
<evidence type="ECO:0000259" key="5">
    <source>
        <dbReference type="Pfam" id="PF07859"/>
    </source>
</evidence>
<dbReference type="Proteomes" id="UP000046392">
    <property type="component" value="Unplaced"/>
</dbReference>
<accession>A0A0N5B921</accession>
<feature type="active site" evidence="3">
    <location>
        <position position="382"/>
    </location>
</feature>
<protein>
    <submittedName>
        <fullName evidence="7">Abhydrolase_3 domain-containing protein</fullName>
    </submittedName>
</protein>
<feature type="domain" description="Alpha/beta hydrolase fold-3" evidence="5">
    <location>
        <begin position="320"/>
        <end position="385"/>
    </location>
</feature>
<evidence type="ECO:0000256" key="4">
    <source>
        <dbReference type="SAM" id="SignalP"/>
    </source>
</evidence>
<dbReference type="WBParaSite" id="SPAL_0000254300.1">
    <property type="protein sequence ID" value="SPAL_0000254300.1"/>
    <property type="gene ID" value="SPAL_0000254300"/>
</dbReference>
<feature type="active site" evidence="3">
    <location>
        <position position="352"/>
    </location>
</feature>
<reference evidence="7" key="1">
    <citation type="submission" date="2017-02" db="UniProtKB">
        <authorList>
            <consortium name="WormBaseParasite"/>
        </authorList>
    </citation>
    <scope>IDENTIFICATION</scope>
</reference>
<keyword evidence="2" id="KW-0378">Hydrolase</keyword>
<keyword evidence="6" id="KW-1185">Reference proteome</keyword>
<comment type="similarity">
    <text evidence="1">Belongs to the 'GDXG' lipolytic enzyme family.</text>
</comment>
<feature type="active site" evidence="3">
    <location>
        <position position="187"/>
    </location>
</feature>
<feature type="domain" description="Alpha/beta hydrolase fold-3" evidence="5">
    <location>
        <begin position="108"/>
        <end position="261"/>
    </location>
</feature>
<dbReference type="PIRSF" id="PIRSF037251">
    <property type="entry name" value="Arylacetamide_deacetylase"/>
    <property type="match status" value="1"/>
</dbReference>
<feature type="chain" id="PRO_5005894172" evidence="4">
    <location>
        <begin position="20"/>
        <end position="417"/>
    </location>
</feature>
<dbReference type="STRING" id="174720.A0A0N5B921"/>
<dbReference type="PANTHER" id="PTHR48081:SF8">
    <property type="entry name" value="ALPHA_BETA HYDROLASE FOLD-3 DOMAIN-CONTAINING PROTEIN-RELATED"/>
    <property type="match status" value="1"/>
</dbReference>
<proteinExistence type="inferred from homology"/>
<dbReference type="ESTHER" id="strea-a0a0n5b921">
    <property type="family name" value="Arylacetamide_deacetylase"/>
</dbReference>
<evidence type="ECO:0000256" key="3">
    <source>
        <dbReference type="PIRSR" id="PIRSR037251-1"/>
    </source>
</evidence>
<dbReference type="AlphaFoldDB" id="A0A0N5B921"/>
<sequence length="417" mass="47649">MFFLLFSIAIPILFYTCFSTNIPKGVDDYYTVKLFTLLISISHNIGLCVEKFYGIKGFNIWQRMFTYLLFSIPIRKPKWVTIKEIKIGNVKCRIYIPKGNKLKYDGGVIFAHGGGWCIMETRYCDLALYHLIKNLGTVLISIDYSLSPEVHFGVAIDELERVVIDVYDNYYKELNINRDKISLIGESAGGNLCLAVALRLSKSHNKIPIKSLVLPYPVTGAYHLLLPSYQYYYNTYKDSGMLSPDNMARWILLYLGLDDIKDCVEIMKRNGHISEKIREMPIFRDSFNAKKLIGVVEDVKYIEKSSVFSPPDERLSSAMEEYLLNPEFSPLMSSKEELSILPPTFILTSNYDVLRDEGILFSCKLKESGTSVVHKNYSKAIHGAMTIPLSNAAHEMSRDISYFIQNGTLKEKTEKIK</sequence>
<dbReference type="Gene3D" id="3.40.50.1820">
    <property type="entry name" value="alpha/beta hydrolase"/>
    <property type="match status" value="1"/>
</dbReference>
<organism evidence="6 7">
    <name type="scientific">Strongyloides papillosus</name>
    <name type="common">Intestinal threadworm</name>
    <dbReference type="NCBI Taxonomy" id="174720"/>
    <lineage>
        <taxon>Eukaryota</taxon>
        <taxon>Metazoa</taxon>
        <taxon>Ecdysozoa</taxon>
        <taxon>Nematoda</taxon>
        <taxon>Chromadorea</taxon>
        <taxon>Rhabditida</taxon>
        <taxon>Tylenchina</taxon>
        <taxon>Panagrolaimomorpha</taxon>
        <taxon>Strongyloidoidea</taxon>
        <taxon>Strongyloididae</taxon>
        <taxon>Strongyloides</taxon>
    </lineage>
</organism>
<keyword evidence="4" id="KW-0732">Signal</keyword>
<dbReference type="InterPro" id="IPR013094">
    <property type="entry name" value="AB_hydrolase_3"/>
</dbReference>
<dbReference type="InterPro" id="IPR017157">
    <property type="entry name" value="Arylacetamide_deacetylase"/>
</dbReference>
<name>A0A0N5B921_STREA</name>
<dbReference type="InterPro" id="IPR029058">
    <property type="entry name" value="AB_hydrolase_fold"/>
</dbReference>